<dbReference type="GO" id="GO:0004674">
    <property type="term" value="F:protein serine/threonine kinase activity"/>
    <property type="evidence" value="ECO:0007669"/>
    <property type="project" value="UniProtKB-KW"/>
</dbReference>
<organism evidence="10 11">
    <name type="scientific">Paramecium primaurelia</name>
    <dbReference type="NCBI Taxonomy" id="5886"/>
    <lineage>
        <taxon>Eukaryota</taxon>
        <taxon>Sar</taxon>
        <taxon>Alveolata</taxon>
        <taxon>Ciliophora</taxon>
        <taxon>Intramacronucleata</taxon>
        <taxon>Oligohymenophorea</taxon>
        <taxon>Peniculida</taxon>
        <taxon>Parameciidae</taxon>
        <taxon>Paramecium</taxon>
    </lineage>
</organism>
<gene>
    <name evidence="10" type="ORF">PPRIM_AZ9-3.1.T0500148</name>
</gene>
<evidence type="ECO:0000313" key="10">
    <source>
        <dbReference type="EMBL" id="CAD8072985.1"/>
    </source>
</evidence>
<keyword evidence="11" id="KW-1185">Reference proteome</keyword>
<dbReference type="PANTHER" id="PTHR43671">
    <property type="entry name" value="SERINE/THREONINE-PROTEIN KINASE NEK"/>
    <property type="match status" value="1"/>
</dbReference>
<evidence type="ECO:0000256" key="4">
    <source>
        <dbReference type="ARBA" id="ARBA00022741"/>
    </source>
</evidence>
<name>A0A8S1M5K8_PARPR</name>
<keyword evidence="5" id="KW-0418">Kinase</keyword>
<evidence type="ECO:0000259" key="9">
    <source>
        <dbReference type="PROSITE" id="PS50011"/>
    </source>
</evidence>
<evidence type="ECO:0000256" key="5">
    <source>
        <dbReference type="ARBA" id="ARBA00022777"/>
    </source>
</evidence>
<evidence type="ECO:0000256" key="8">
    <source>
        <dbReference type="ARBA" id="ARBA00048679"/>
    </source>
</evidence>
<dbReference type="PROSITE" id="PS50011">
    <property type="entry name" value="PROTEIN_KINASE_DOM"/>
    <property type="match status" value="1"/>
</dbReference>
<keyword evidence="2" id="KW-0723">Serine/threonine-protein kinase</keyword>
<protein>
    <recommendedName>
        <fullName evidence="1">non-specific serine/threonine protein kinase</fullName>
        <ecNumber evidence="1">2.7.11.1</ecNumber>
    </recommendedName>
</protein>
<keyword evidence="3" id="KW-0808">Transferase</keyword>
<comment type="caution">
    <text evidence="10">The sequence shown here is derived from an EMBL/GenBank/DDBJ whole genome shotgun (WGS) entry which is preliminary data.</text>
</comment>
<dbReference type="AlphaFoldDB" id="A0A8S1M5K8"/>
<evidence type="ECO:0000256" key="2">
    <source>
        <dbReference type="ARBA" id="ARBA00022527"/>
    </source>
</evidence>
<evidence type="ECO:0000256" key="3">
    <source>
        <dbReference type="ARBA" id="ARBA00022679"/>
    </source>
</evidence>
<accession>A0A8S1M5K8</accession>
<comment type="catalytic activity">
    <reaction evidence="7">
        <text>L-threonyl-[protein] + ATP = O-phospho-L-threonyl-[protein] + ADP + H(+)</text>
        <dbReference type="Rhea" id="RHEA:46608"/>
        <dbReference type="Rhea" id="RHEA-COMP:11060"/>
        <dbReference type="Rhea" id="RHEA-COMP:11605"/>
        <dbReference type="ChEBI" id="CHEBI:15378"/>
        <dbReference type="ChEBI" id="CHEBI:30013"/>
        <dbReference type="ChEBI" id="CHEBI:30616"/>
        <dbReference type="ChEBI" id="CHEBI:61977"/>
        <dbReference type="ChEBI" id="CHEBI:456216"/>
        <dbReference type="EC" id="2.7.11.1"/>
    </reaction>
</comment>
<reference evidence="10" key="1">
    <citation type="submission" date="2021-01" db="EMBL/GenBank/DDBJ databases">
        <authorList>
            <consortium name="Genoscope - CEA"/>
            <person name="William W."/>
        </authorList>
    </citation>
    <scope>NUCLEOTIDE SEQUENCE</scope>
</reference>
<dbReference type="EC" id="2.7.11.1" evidence="1"/>
<dbReference type="Proteomes" id="UP000688137">
    <property type="component" value="Unassembled WGS sequence"/>
</dbReference>
<keyword evidence="6" id="KW-0067">ATP-binding</keyword>
<dbReference type="GO" id="GO:0005524">
    <property type="term" value="F:ATP binding"/>
    <property type="evidence" value="ECO:0007669"/>
    <property type="project" value="UniProtKB-KW"/>
</dbReference>
<evidence type="ECO:0000313" key="11">
    <source>
        <dbReference type="Proteomes" id="UP000688137"/>
    </source>
</evidence>
<dbReference type="SMART" id="SM00220">
    <property type="entry name" value="S_TKc"/>
    <property type="match status" value="1"/>
</dbReference>
<sequence>MQNYEILEKLYESKTTVIHKVRDVKNNNIYAMKEFMGFHNQGLNEIQLIKQCQIPFVIKIKEAFILDDNVIVIMEYADQGNLKQFIGQHQGVFIQERVICKILIQLAFILIYLRENQICYKGLNPENILIHQDQIRIADFGIDNLILHQKPSYRPPELLFHNKFSYKSIMYQLGLILYELTTQRHLFKFELIEQIKAVIHNGGAIVKIPSFYSKQLRFIIKNCLELQESERLDIRQLIHNENFKFILNQKYMTFTFEQQSIFDKWCNVQSQNEQIISIDIPINENENKDRQSNYTAYTQEIKQIHKSTIIETKIQYKKQIYKSNLQRQQDEIMSLRPLSSQTKMTQSTPILKNNNFFSKNNFIIQNNRKIKSTIRRGQQSNQLYSSGNLDTCLKPQDIIDNLIKLKMEQCIETIGVEETVQTLDFLRQGGSINEFLSKYQDLKHQCIAKHLQDIISFSQI</sequence>
<dbReference type="PANTHER" id="PTHR43671:SF98">
    <property type="entry name" value="SERINE_THREONINE-PROTEIN KINASE NEK11"/>
    <property type="match status" value="1"/>
</dbReference>
<dbReference type="Pfam" id="PF00069">
    <property type="entry name" value="Pkinase"/>
    <property type="match status" value="1"/>
</dbReference>
<dbReference type="InterPro" id="IPR000719">
    <property type="entry name" value="Prot_kinase_dom"/>
</dbReference>
<evidence type="ECO:0000256" key="6">
    <source>
        <dbReference type="ARBA" id="ARBA00022840"/>
    </source>
</evidence>
<proteinExistence type="predicted"/>
<dbReference type="InterPro" id="IPR050660">
    <property type="entry name" value="NEK_Ser/Thr_kinase"/>
</dbReference>
<keyword evidence="4" id="KW-0547">Nucleotide-binding</keyword>
<comment type="catalytic activity">
    <reaction evidence="8">
        <text>L-seryl-[protein] + ATP = O-phospho-L-seryl-[protein] + ADP + H(+)</text>
        <dbReference type="Rhea" id="RHEA:17989"/>
        <dbReference type="Rhea" id="RHEA-COMP:9863"/>
        <dbReference type="Rhea" id="RHEA-COMP:11604"/>
        <dbReference type="ChEBI" id="CHEBI:15378"/>
        <dbReference type="ChEBI" id="CHEBI:29999"/>
        <dbReference type="ChEBI" id="CHEBI:30616"/>
        <dbReference type="ChEBI" id="CHEBI:83421"/>
        <dbReference type="ChEBI" id="CHEBI:456216"/>
        <dbReference type="EC" id="2.7.11.1"/>
    </reaction>
</comment>
<evidence type="ECO:0000256" key="7">
    <source>
        <dbReference type="ARBA" id="ARBA00047899"/>
    </source>
</evidence>
<dbReference type="EMBL" id="CAJJDM010000050">
    <property type="protein sequence ID" value="CAD8072985.1"/>
    <property type="molecule type" value="Genomic_DNA"/>
</dbReference>
<dbReference type="OMA" id="IVIMEYA"/>
<feature type="domain" description="Protein kinase" evidence="9">
    <location>
        <begin position="4"/>
        <end position="243"/>
    </location>
</feature>
<evidence type="ECO:0000256" key="1">
    <source>
        <dbReference type="ARBA" id="ARBA00012513"/>
    </source>
</evidence>